<gene>
    <name evidence="1" type="ORF">I8U20_05885</name>
</gene>
<dbReference type="EMBL" id="JAECVW010000002">
    <property type="protein sequence ID" value="MBH8594859.1"/>
    <property type="molecule type" value="Genomic_DNA"/>
</dbReference>
<accession>A0A8I1A4U9</accession>
<dbReference type="RefSeq" id="WP_181732514.1">
    <property type="nucleotide sequence ID" value="NZ_JACEIR010000008.1"/>
</dbReference>
<comment type="caution">
    <text evidence="1">The sequence shown here is derived from an EMBL/GenBank/DDBJ whole genome shotgun (WGS) entry which is preliminary data.</text>
</comment>
<evidence type="ECO:0000313" key="1">
    <source>
        <dbReference type="EMBL" id="MBH8594859.1"/>
    </source>
</evidence>
<sequence length="97" mass="11351">MLKVQVEGQKEKVGPFLSELRQRSQIEYLRDETNFQEKEEIRVICYVEHKPEHRIKMVKLSTGDGLEIQLPLMDVIQVEMEDGKKIITGRSFDIFGT</sequence>
<protein>
    <submittedName>
        <fullName evidence="1">Uncharacterized protein</fullName>
    </submittedName>
</protein>
<dbReference type="AlphaFoldDB" id="A0A8I1A4U9"/>
<organism evidence="1 2">
    <name type="scientific">Thermoactinomyces intermedius</name>
    <dbReference type="NCBI Taxonomy" id="2024"/>
    <lineage>
        <taxon>Bacteria</taxon>
        <taxon>Bacillati</taxon>
        <taxon>Bacillota</taxon>
        <taxon>Bacilli</taxon>
        <taxon>Bacillales</taxon>
        <taxon>Thermoactinomycetaceae</taxon>
        <taxon>Thermoactinomyces</taxon>
    </lineage>
</organism>
<name>A0A8I1A4U9_THEIN</name>
<reference evidence="1 2" key="1">
    <citation type="submission" date="2020-12" db="EMBL/GenBank/DDBJ databases">
        <title>WGS of Thermoactinomyces spp.</title>
        <authorList>
            <person name="Cheng K."/>
        </authorList>
    </citation>
    <scope>NUCLEOTIDE SEQUENCE [LARGE SCALE GENOMIC DNA]</scope>
    <source>
        <strain evidence="2">CICC 10671\DSM 43846</strain>
    </source>
</reference>
<proteinExistence type="predicted"/>
<evidence type="ECO:0000313" key="2">
    <source>
        <dbReference type="Proteomes" id="UP000633619"/>
    </source>
</evidence>
<keyword evidence="2" id="KW-1185">Reference proteome</keyword>
<dbReference type="Proteomes" id="UP000633619">
    <property type="component" value="Unassembled WGS sequence"/>
</dbReference>